<name>A0ABV7GEN5_9GAMM</name>
<comment type="similarity">
    <text evidence="1">Belongs to the thioredoxin family. DsbA subfamily.</text>
</comment>
<dbReference type="InterPro" id="IPR012336">
    <property type="entry name" value="Thioredoxin-like_fold"/>
</dbReference>
<comment type="caution">
    <text evidence="8">The sequence shown here is derived from an EMBL/GenBank/DDBJ whole genome shotgun (WGS) entry which is preliminary data.</text>
</comment>
<keyword evidence="4" id="KW-1015">Disulfide bond</keyword>
<evidence type="ECO:0000256" key="6">
    <source>
        <dbReference type="SAM" id="MobiDB-lite"/>
    </source>
</evidence>
<proteinExistence type="inferred from homology"/>
<evidence type="ECO:0000256" key="2">
    <source>
        <dbReference type="ARBA" id="ARBA00022729"/>
    </source>
</evidence>
<keyword evidence="9" id="KW-1185">Reference proteome</keyword>
<evidence type="ECO:0000256" key="1">
    <source>
        <dbReference type="ARBA" id="ARBA00005791"/>
    </source>
</evidence>
<dbReference type="PANTHER" id="PTHR13887">
    <property type="entry name" value="GLUTATHIONE S-TRANSFERASE KAPPA"/>
    <property type="match status" value="1"/>
</dbReference>
<dbReference type="PROSITE" id="PS51257">
    <property type="entry name" value="PROKAR_LIPOPROTEIN"/>
    <property type="match status" value="1"/>
</dbReference>
<keyword evidence="5" id="KW-0676">Redox-active center</keyword>
<evidence type="ECO:0000313" key="9">
    <source>
        <dbReference type="Proteomes" id="UP001595621"/>
    </source>
</evidence>
<sequence>MRFTVNVVSLIACLLLSACDQKESQTPASDRQQRPPIVESADRPLARLAGQTITQSQIDKDLQLALFDLDWQAYRLRLARIEQLISHSDLEGSKSEILLKPPMPPRLMVPFDKRPVRGDVDAPIQLQIFCSYQSPHCGRLNPLLQQLASLYPGMLNQRFYDFPQGFHRYAKQAALAVQCAAVQQVPWEFHDAVYASQDRLTQERFVAIARQLSLASQAFESCLQSGRYESQIQADIKLAKSLGMTRVPVVLINGLYLPGPQPLAIYRYFIESELARLGIPLPQPTQEPEAKQQADQAEPGLQQPRVDRVRDPAAANKRSPTQSKMVLSRQWLDEQLEKQQQLAAYLQPAEHLVEGHALLKLGDVAGEEFYQTLGLETGDVIMRVGDAWMHADQVPLWDQLQQQEAFTLILMRKGFPVHYSYKIKD</sequence>
<dbReference type="RefSeq" id="WP_248933928.1">
    <property type="nucleotide sequence ID" value="NZ_JAKILF010000001.1"/>
</dbReference>
<dbReference type="Pfam" id="PF13462">
    <property type="entry name" value="Thioredoxin_4"/>
    <property type="match status" value="1"/>
</dbReference>
<feature type="region of interest" description="Disordered" evidence="6">
    <location>
        <begin position="280"/>
        <end position="322"/>
    </location>
</feature>
<keyword evidence="2" id="KW-0732">Signal</keyword>
<evidence type="ECO:0000259" key="7">
    <source>
        <dbReference type="Pfam" id="PF13462"/>
    </source>
</evidence>
<evidence type="ECO:0000256" key="4">
    <source>
        <dbReference type="ARBA" id="ARBA00023157"/>
    </source>
</evidence>
<dbReference type="Proteomes" id="UP001595621">
    <property type="component" value="Unassembled WGS sequence"/>
</dbReference>
<accession>A0ABV7GEN5</accession>
<dbReference type="SUPFAM" id="SSF52833">
    <property type="entry name" value="Thioredoxin-like"/>
    <property type="match status" value="1"/>
</dbReference>
<evidence type="ECO:0000256" key="5">
    <source>
        <dbReference type="ARBA" id="ARBA00023284"/>
    </source>
</evidence>
<dbReference type="InterPro" id="IPR036249">
    <property type="entry name" value="Thioredoxin-like_sf"/>
</dbReference>
<dbReference type="PANTHER" id="PTHR13887:SF14">
    <property type="entry name" value="DISULFIDE BOND FORMATION PROTEIN D"/>
    <property type="match status" value="1"/>
</dbReference>
<dbReference type="EMBL" id="JBHRTD010000018">
    <property type="protein sequence ID" value="MFC3139994.1"/>
    <property type="molecule type" value="Genomic_DNA"/>
</dbReference>
<gene>
    <name evidence="8" type="ORF">ACFOE0_17690</name>
</gene>
<evidence type="ECO:0000313" key="8">
    <source>
        <dbReference type="EMBL" id="MFC3139994.1"/>
    </source>
</evidence>
<reference evidence="9" key="1">
    <citation type="journal article" date="2019" name="Int. J. Syst. Evol. Microbiol.">
        <title>The Global Catalogue of Microorganisms (GCM) 10K type strain sequencing project: providing services to taxonomists for standard genome sequencing and annotation.</title>
        <authorList>
            <consortium name="The Broad Institute Genomics Platform"/>
            <consortium name="The Broad Institute Genome Sequencing Center for Infectious Disease"/>
            <person name="Wu L."/>
            <person name="Ma J."/>
        </authorList>
    </citation>
    <scope>NUCLEOTIDE SEQUENCE [LARGE SCALE GENOMIC DNA]</scope>
    <source>
        <strain evidence="9">KCTC 52277</strain>
    </source>
</reference>
<keyword evidence="3" id="KW-0560">Oxidoreductase</keyword>
<dbReference type="Gene3D" id="3.40.30.10">
    <property type="entry name" value="Glutaredoxin"/>
    <property type="match status" value="1"/>
</dbReference>
<evidence type="ECO:0000256" key="3">
    <source>
        <dbReference type="ARBA" id="ARBA00023002"/>
    </source>
</evidence>
<organism evidence="8 9">
    <name type="scientific">Shewanella submarina</name>
    <dbReference type="NCBI Taxonomy" id="2016376"/>
    <lineage>
        <taxon>Bacteria</taxon>
        <taxon>Pseudomonadati</taxon>
        <taxon>Pseudomonadota</taxon>
        <taxon>Gammaproteobacteria</taxon>
        <taxon>Alteromonadales</taxon>
        <taxon>Shewanellaceae</taxon>
        <taxon>Shewanella</taxon>
    </lineage>
</organism>
<feature type="domain" description="Thioredoxin-like fold" evidence="7">
    <location>
        <begin position="114"/>
        <end position="270"/>
    </location>
</feature>
<protein>
    <submittedName>
        <fullName evidence="8">Thioredoxin domain-containing protein</fullName>
    </submittedName>
</protein>